<dbReference type="AlphaFoldDB" id="A0A2V3J3D1"/>
<dbReference type="SUPFAM" id="SSF81301">
    <property type="entry name" value="Nucleotidyltransferase"/>
    <property type="match status" value="1"/>
</dbReference>
<dbReference type="Gene3D" id="3.30.460.10">
    <property type="entry name" value="Beta Polymerase, domain 2"/>
    <property type="match status" value="1"/>
</dbReference>
<dbReference type="Proteomes" id="UP000247409">
    <property type="component" value="Unassembled WGS sequence"/>
</dbReference>
<dbReference type="Pfam" id="PF13328">
    <property type="entry name" value="HD_4"/>
    <property type="match status" value="1"/>
</dbReference>
<accession>A0A2V3J3D1</accession>
<proteinExistence type="predicted"/>
<dbReference type="SUPFAM" id="SSF109604">
    <property type="entry name" value="HD-domain/PDEase-like"/>
    <property type="match status" value="1"/>
</dbReference>
<dbReference type="InterPro" id="IPR007685">
    <property type="entry name" value="RelA_SpoT"/>
</dbReference>
<dbReference type="PANTHER" id="PTHR21262">
    <property type="entry name" value="GUANOSINE-3',5'-BIS DIPHOSPHATE 3'-PYROPHOSPHOHYDROLASE"/>
    <property type="match status" value="1"/>
</dbReference>
<dbReference type="STRING" id="448386.A0A2V3J3D1"/>
<sequence length="600" mass="65361">MSAPAFVSLAPLPLIRHAPFGTSANTRHPSVNRARVAPTVSTLVKAAPPVTPPTPADWLSSRAAPILSQSSEAQCVAHKHHMVPPAYCPLRSSIRELQSALEQRVLYLGPVNRHKVAKAVQLATEAVGARSDVVRYNLTVALIVADLQMDCDTLCAAILNKLIGLPGSTSNDVQRHVGSDVLKIATFDNQLRRTIELCMQPHFTEMSFANLRQLILVAGMDEHRAISLQLARALLSIRTLDRVRDESVKHGIARQTMHLYAPLANQLGIWFVQSELEELAFMHLQPESYHMVRQLVGARRRECESTLAQSKQFLERVLTKSAKVRSAARSVTVKGRVKGLYSVYRKMKGSGKKVCEIYDLLALRVIVQPKRADEGAERSACYAVAEVIEAHYDTLERRAKDYIERPKRNGYRSLHLTVLTAERATPLEIQIRTDKMHHVAEFGAAAHWIYKEKRGTESVGGAAWARHGGGGGGKTIMVRMKAASASESEGELDMESASKQLSALACSRAGRRSAGAGDEDVLRRGYVTCMASAIRASRVIVAAAGQLYGLAVGSTLMDLARGLGVAGLGAIAVVNGSVAPLTQRLEMNDIVRFICALPEA</sequence>
<dbReference type="InterPro" id="IPR043519">
    <property type="entry name" value="NT_sf"/>
</dbReference>
<gene>
    <name evidence="2" type="ORF">BWQ96_01293</name>
</gene>
<dbReference type="Pfam" id="PF04607">
    <property type="entry name" value="RelA_SpoT"/>
    <property type="match status" value="1"/>
</dbReference>
<dbReference type="PANTHER" id="PTHR21262:SF12">
    <property type="entry name" value="GTP DIPHOSPHOKINASE CRSH, CHLOROPLASTIC-RELATED"/>
    <property type="match status" value="1"/>
</dbReference>
<keyword evidence="3" id="KW-1185">Reference proteome</keyword>
<dbReference type="Gene3D" id="1.10.3210.10">
    <property type="entry name" value="Hypothetical protein af1432"/>
    <property type="match status" value="1"/>
</dbReference>
<comment type="caution">
    <text evidence="2">The sequence shown here is derived from an EMBL/GenBank/DDBJ whole genome shotgun (WGS) entry which is preliminary data.</text>
</comment>
<evidence type="ECO:0000259" key="1">
    <source>
        <dbReference type="SMART" id="SM00954"/>
    </source>
</evidence>
<feature type="domain" description="RelA/SpoT" evidence="1">
    <location>
        <begin position="335"/>
        <end position="454"/>
    </location>
</feature>
<dbReference type="OrthoDB" id="5540at2759"/>
<name>A0A2V3J3D1_9FLOR</name>
<dbReference type="GO" id="GO:0016787">
    <property type="term" value="F:hydrolase activity"/>
    <property type="evidence" value="ECO:0007669"/>
    <property type="project" value="UniProtKB-KW"/>
</dbReference>
<reference evidence="2 3" key="1">
    <citation type="journal article" date="2018" name="Mol. Biol. Evol.">
        <title>Analysis of the draft genome of the red seaweed Gracilariopsis chorda provides insights into genome size evolution in Rhodophyta.</title>
        <authorList>
            <person name="Lee J."/>
            <person name="Yang E.C."/>
            <person name="Graf L."/>
            <person name="Yang J.H."/>
            <person name="Qiu H."/>
            <person name="Zel Zion U."/>
            <person name="Chan C.X."/>
            <person name="Stephens T.G."/>
            <person name="Weber A.P.M."/>
            <person name="Boo G.H."/>
            <person name="Boo S.M."/>
            <person name="Kim K.M."/>
            <person name="Shin Y."/>
            <person name="Jung M."/>
            <person name="Lee S.J."/>
            <person name="Yim H.S."/>
            <person name="Lee J.H."/>
            <person name="Bhattacharya D."/>
            <person name="Yoon H.S."/>
        </authorList>
    </citation>
    <scope>NUCLEOTIDE SEQUENCE [LARGE SCALE GENOMIC DNA]</scope>
    <source>
        <strain evidence="2 3">SKKU-2015</strain>
        <tissue evidence="2">Whole body</tissue>
    </source>
</reference>
<protein>
    <submittedName>
        <fullName evidence="2">Putative guanosine-3',5'-bis(Diphosphate) 3'-pyrophosphohydrolase</fullName>
    </submittedName>
</protein>
<evidence type="ECO:0000313" key="3">
    <source>
        <dbReference type="Proteomes" id="UP000247409"/>
    </source>
</evidence>
<dbReference type="EMBL" id="NBIV01000010">
    <property type="protein sequence ID" value="PXF48951.1"/>
    <property type="molecule type" value="Genomic_DNA"/>
</dbReference>
<dbReference type="GO" id="GO:0015969">
    <property type="term" value="P:guanosine tetraphosphate metabolic process"/>
    <property type="evidence" value="ECO:0007669"/>
    <property type="project" value="InterPro"/>
</dbReference>
<dbReference type="CDD" id="cd05399">
    <property type="entry name" value="NT_Rel-Spo_like"/>
    <property type="match status" value="1"/>
</dbReference>
<evidence type="ECO:0000313" key="2">
    <source>
        <dbReference type="EMBL" id="PXF48951.1"/>
    </source>
</evidence>
<dbReference type="SMART" id="SM00954">
    <property type="entry name" value="RelA_SpoT"/>
    <property type="match status" value="1"/>
</dbReference>
<keyword evidence="2" id="KW-0378">Hydrolase</keyword>
<organism evidence="2 3">
    <name type="scientific">Gracilariopsis chorda</name>
    <dbReference type="NCBI Taxonomy" id="448386"/>
    <lineage>
        <taxon>Eukaryota</taxon>
        <taxon>Rhodophyta</taxon>
        <taxon>Florideophyceae</taxon>
        <taxon>Rhodymeniophycidae</taxon>
        <taxon>Gracilariales</taxon>
        <taxon>Gracilariaceae</taxon>
        <taxon>Gracilariopsis</taxon>
    </lineage>
</organism>